<dbReference type="PANTHER" id="PTHR33112">
    <property type="entry name" value="DOMAIN PROTEIN, PUTATIVE-RELATED"/>
    <property type="match status" value="1"/>
</dbReference>
<proteinExistence type="predicted"/>
<accession>A0A9P4IF33</accession>
<keyword evidence="3" id="KW-1185">Reference proteome</keyword>
<dbReference type="InterPro" id="IPR010730">
    <property type="entry name" value="HET"/>
</dbReference>
<sequence length="640" mass="73402">MAAEARCKLCAFLQFDPLVDDKYRDFHATIPALTASQQQGCSGCGILADSARYFVQTHFSCPEADVKLEWYWPNKTKVFGVVLLQTSSFPALRIGGLNIYKDKEHDQDSWPQIGHAGTVMKNLDSPEAFEEVRGWIDDCTRLHPRCMIAKCSLPKRVINVGETPGNTSINLCTSQLDERYYIALSHCWGDPSKHQPPLKTLSSNMHKMMRNIPWNLLSQTFKDAILATQKLGIRYIWIDALCIVQDDKRDWEEQAAQMGRIYQNAYLTICATSGASGTDGLFYERCGSISPYPGIHVTLSIEHSIWTTTLTESYNPIIKDKYHTLLRGWCLQERLLSTRVLHYAKDEMVWECQEDFKCQCDMFRNRFFSWEPVKRGFWDLEQWTQFVMRYTRTHLTKESDRLPALSGLASMWASKRGRKGYLAGLWSDHLIYELGWFRNHSGKTSRAPGYNAPSFSWASITGPVQYLGFTNLERTSTVNTNHIKYYASYISGMCQPKGVDPYGEVVDGYIILRGALVSVSIRPTAVIKERHTRERALEFTICPEQGIPGTSIFVQDKTLAETPGSIAPDVWEDFPWEERMEWTNAQDFYWLPLFSGAQSERIEGLLLKEVDRNNFQRVGIGTYDESLDWDRITTRDVRII</sequence>
<gene>
    <name evidence="2" type="ORF">NA57DRAFT_76076</name>
</gene>
<dbReference type="Proteomes" id="UP000799772">
    <property type="component" value="Unassembled WGS sequence"/>
</dbReference>
<dbReference type="EMBL" id="ML978126">
    <property type="protein sequence ID" value="KAF2098838.1"/>
    <property type="molecule type" value="Genomic_DNA"/>
</dbReference>
<evidence type="ECO:0000259" key="1">
    <source>
        <dbReference type="Pfam" id="PF06985"/>
    </source>
</evidence>
<organism evidence="2 3">
    <name type="scientific">Rhizodiscina lignyota</name>
    <dbReference type="NCBI Taxonomy" id="1504668"/>
    <lineage>
        <taxon>Eukaryota</taxon>
        <taxon>Fungi</taxon>
        <taxon>Dikarya</taxon>
        <taxon>Ascomycota</taxon>
        <taxon>Pezizomycotina</taxon>
        <taxon>Dothideomycetes</taxon>
        <taxon>Pleosporomycetidae</taxon>
        <taxon>Aulographales</taxon>
        <taxon>Rhizodiscinaceae</taxon>
        <taxon>Rhizodiscina</taxon>
    </lineage>
</organism>
<evidence type="ECO:0000313" key="3">
    <source>
        <dbReference type="Proteomes" id="UP000799772"/>
    </source>
</evidence>
<dbReference type="PANTHER" id="PTHR33112:SF15">
    <property type="entry name" value="HETEROKARYON INCOMPATIBILITY DOMAIN-CONTAINING PROTEIN"/>
    <property type="match status" value="1"/>
</dbReference>
<protein>
    <submittedName>
        <fullName evidence="2">HET-domain-containing protein</fullName>
    </submittedName>
</protein>
<dbReference type="AlphaFoldDB" id="A0A9P4IF33"/>
<reference evidence="2" key="1">
    <citation type="journal article" date="2020" name="Stud. Mycol.">
        <title>101 Dothideomycetes genomes: a test case for predicting lifestyles and emergence of pathogens.</title>
        <authorList>
            <person name="Haridas S."/>
            <person name="Albert R."/>
            <person name="Binder M."/>
            <person name="Bloem J."/>
            <person name="Labutti K."/>
            <person name="Salamov A."/>
            <person name="Andreopoulos B."/>
            <person name="Baker S."/>
            <person name="Barry K."/>
            <person name="Bills G."/>
            <person name="Bluhm B."/>
            <person name="Cannon C."/>
            <person name="Castanera R."/>
            <person name="Culley D."/>
            <person name="Daum C."/>
            <person name="Ezra D."/>
            <person name="Gonzalez J."/>
            <person name="Henrissat B."/>
            <person name="Kuo A."/>
            <person name="Liang C."/>
            <person name="Lipzen A."/>
            <person name="Lutzoni F."/>
            <person name="Magnuson J."/>
            <person name="Mondo S."/>
            <person name="Nolan M."/>
            <person name="Ohm R."/>
            <person name="Pangilinan J."/>
            <person name="Park H.-J."/>
            <person name="Ramirez L."/>
            <person name="Alfaro M."/>
            <person name="Sun H."/>
            <person name="Tritt A."/>
            <person name="Yoshinaga Y."/>
            <person name="Zwiers L.-H."/>
            <person name="Turgeon B."/>
            <person name="Goodwin S."/>
            <person name="Spatafora J."/>
            <person name="Crous P."/>
            <person name="Grigoriev I."/>
        </authorList>
    </citation>
    <scope>NUCLEOTIDE SEQUENCE</scope>
    <source>
        <strain evidence="2">CBS 133067</strain>
    </source>
</reference>
<evidence type="ECO:0000313" key="2">
    <source>
        <dbReference type="EMBL" id="KAF2098838.1"/>
    </source>
</evidence>
<feature type="domain" description="Heterokaryon incompatibility" evidence="1">
    <location>
        <begin position="181"/>
        <end position="333"/>
    </location>
</feature>
<comment type="caution">
    <text evidence="2">The sequence shown here is derived from an EMBL/GenBank/DDBJ whole genome shotgun (WGS) entry which is preliminary data.</text>
</comment>
<dbReference type="OrthoDB" id="5125733at2759"/>
<name>A0A9P4IF33_9PEZI</name>
<dbReference type="Pfam" id="PF06985">
    <property type="entry name" value="HET"/>
    <property type="match status" value="1"/>
</dbReference>